<comment type="caution">
    <text evidence="1">The sequence shown here is derived from an EMBL/GenBank/DDBJ whole genome shotgun (WGS) entry which is preliminary data.</text>
</comment>
<dbReference type="EMBL" id="VNIQ01000005">
    <property type="protein sequence ID" value="TYQ03363.1"/>
    <property type="molecule type" value="Genomic_DNA"/>
</dbReference>
<proteinExistence type="predicted"/>
<dbReference type="AlphaFoldDB" id="A0A652YNN6"/>
<accession>A0A652YNN6</accession>
<evidence type="ECO:0000313" key="1">
    <source>
        <dbReference type="EMBL" id="TYQ03363.1"/>
    </source>
</evidence>
<sequence length="123" mass="13733">MFGGPSIPLTYFEELSRIKWQLRNVEFQYDFDLFVIVGGDITTVTDPTGVRSPRVFLARRTITAQIQMNSADVLGDSDPRGFLRQTIHAAVTELIARIAARDADFDVDVERQKVAFLVGEALG</sequence>
<protein>
    <submittedName>
        <fullName evidence="1">Uncharacterized protein</fullName>
    </submittedName>
</protein>
<organism evidence="1">
    <name type="scientific">Nocardia globerula</name>
    <dbReference type="NCBI Taxonomy" id="1818"/>
    <lineage>
        <taxon>Bacteria</taxon>
        <taxon>Bacillati</taxon>
        <taxon>Actinomycetota</taxon>
        <taxon>Actinomycetes</taxon>
        <taxon>Mycobacteriales</taxon>
        <taxon>Nocardiaceae</taxon>
        <taxon>Nocardia</taxon>
    </lineage>
</organism>
<gene>
    <name evidence="1" type="ORF">FNL38_105518</name>
</gene>
<reference evidence="1" key="1">
    <citation type="submission" date="2019-07" db="EMBL/GenBank/DDBJ databases">
        <title>Genomic Encyclopedia of Type Strains, Phase IV (KMG-IV): sequencing the most valuable type-strain genomes for metagenomic binning, comparative biology and taxonomic classification.</title>
        <authorList>
            <person name="Goeker M."/>
        </authorList>
    </citation>
    <scope>NUCLEOTIDE SEQUENCE</scope>
    <source>
        <strain evidence="1">DSM 44596</strain>
    </source>
</reference>
<name>A0A652YNN6_NOCGL</name>